<evidence type="ECO:0000256" key="5">
    <source>
        <dbReference type="ARBA" id="ARBA00023016"/>
    </source>
</evidence>
<reference evidence="14 15" key="1">
    <citation type="submission" date="2019-08" db="EMBL/GenBank/DDBJ databases">
        <title>Calorimonas adulescens gen. nov., sp. nov., an anaerobic thermophilic bacterium from Sakhalin hot spring.</title>
        <authorList>
            <person name="Khomyakova M.A."/>
            <person name="Merkel A.Y."/>
            <person name="Novikov A."/>
            <person name="Bonch-Osmolovskaya E.A."/>
            <person name="Slobodkin A.I."/>
        </authorList>
    </citation>
    <scope>NUCLEOTIDE SEQUENCE [LARGE SCALE GENOMIC DNA]</scope>
    <source>
        <strain evidence="14 15">A05MB</strain>
    </source>
</reference>
<dbReference type="CDD" id="cd00446">
    <property type="entry name" value="GrpE"/>
    <property type="match status" value="1"/>
</dbReference>
<evidence type="ECO:0000256" key="3">
    <source>
        <dbReference type="ARBA" id="ARBA00011738"/>
    </source>
</evidence>
<dbReference type="PANTHER" id="PTHR21237:SF23">
    <property type="entry name" value="GRPE PROTEIN HOMOLOG, MITOCHONDRIAL"/>
    <property type="match status" value="1"/>
</dbReference>
<evidence type="ECO:0000256" key="12">
    <source>
        <dbReference type="RuleBase" id="RU004478"/>
    </source>
</evidence>
<dbReference type="FunFam" id="2.30.22.10:FF:000001">
    <property type="entry name" value="Protein GrpE"/>
    <property type="match status" value="1"/>
</dbReference>
<dbReference type="InterPro" id="IPR013805">
    <property type="entry name" value="GrpE_CC"/>
</dbReference>
<dbReference type="HAMAP" id="MF_01151">
    <property type="entry name" value="GrpE"/>
    <property type="match status" value="1"/>
</dbReference>
<dbReference type="GO" id="GO:0051087">
    <property type="term" value="F:protein-folding chaperone binding"/>
    <property type="evidence" value="ECO:0007669"/>
    <property type="project" value="InterPro"/>
</dbReference>
<dbReference type="GO" id="GO:0005737">
    <property type="term" value="C:cytoplasm"/>
    <property type="evidence" value="ECO:0007669"/>
    <property type="project" value="UniProtKB-SubCell"/>
</dbReference>
<name>A0A5D8QB73_9THEO</name>
<dbReference type="PROSITE" id="PS01071">
    <property type="entry name" value="GRPE"/>
    <property type="match status" value="1"/>
</dbReference>
<organism evidence="14 15">
    <name type="scientific">Calorimonas adulescens</name>
    <dbReference type="NCBI Taxonomy" id="2606906"/>
    <lineage>
        <taxon>Bacteria</taxon>
        <taxon>Bacillati</taxon>
        <taxon>Bacillota</taxon>
        <taxon>Clostridia</taxon>
        <taxon>Thermoanaerobacterales</taxon>
        <taxon>Thermoanaerobacteraceae</taxon>
        <taxon>Calorimonas</taxon>
    </lineage>
</organism>
<dbReference type="PRINTS" id="PR00773">
    <property type="entry name" value="GRPEPROTEIN"/>
</dbReference>
<evidence type="ECO:0000313" key="15">
    <source>
        <dbReference type="Proteomes" id="UP000322976"/>
    </source>
</evidence>
<evidence type="ECO:0000256" key="2">
    <source>
        <dbReference type="ARBA" id="ARBA00009054"/>
    </source>
</evidence>
<gene>
    <name evidence="10 14" type="primary">grpE</name>
    <name evidence="14" type="ORF">FWJ32_07630</name>
</gene>
<keyword evidence="5 10" id="KW-0346">Stress response</keyword>
<evidence type="ECO:0000256" key="13">
    <source>
        <dbReference type="SAM" id="MobiDB-lite"/>
    </source>
</evidence>
<dbReference type="GO" id="GO:0006457">
    <property type="term" value="P:protein folding"/>
    <property type="evidence" value="ECO:0007669"/>
    <property type="project" value="InterPro"/>
</dbReference>
<sequence>MENEINAEVTQNDNNTKEQNNEEMAGIVGELNNLKKENEGLKKQLDEYENMLKRAMADYDNYKKRVEREREDIQRYSNEKLIIDLLPIIDNMERAIESFKDNETFKDYYDGMRIVLNQLYKVLEKYDVKEIQALGEEFNPYLHHAIAQVEDDEHKSNTVVEVLLKGYTLKDKVIRPSLVKVAK</sequence>
<evidence type="ECO:0000313" key="14">
    <source>
        <dbReference type="EMBL" id="TZE81840.1"/>
    </source>
</evidence>
<comment type="subunit">
    <text evidence="3 10">Homodimer.</text>
</comment>
<dbReference type="SUPFAM" id="SSF51064">
    <property type="entry name" value="Head domain of nucleotide exchange factor GrpE"/>
    <property type="match status" value="1"/>
</dbReference>
<comment type="subcellular location">
    <subcellularLocation>
        <location evidence="1 10">Cytoplasm</location>
    </subcellularLocation>
</comment>
<evidence type="ECO:0000256" key="9">
    <source>
        <dbReference type="ARBA" id="ARBA00076414"/>
    </source>
</evidence>
<evidence type="ECO:0000256" key="1">
    <source>
        <dbReference type="ARBA" id="ARBA00004496"/>
    </source>
</evidence>
<proteinExistence type="inferred from homology"/>
<keyword evidence="6 10" id="KW-0143">Chaperone</keyword>
<dbReference type="EMBL" id="VTPS01000010">
    <property type="protein sequence ID" value="TZE81840.1"/>
    <property type="molecule type" value="Genomic_DNA"/>
</dbReference>
<dbReference type="GO" id="GO:0000774">
    <property type="term" value="F:adenyl-nucleotide exchange factor activity"/>
    <property type="evidence" value="ECO:0007669"/>
    <property type="project" value="InterPro"/>
</dbReference>
<dbReference type="InterPro" id="IPR009012">
    <property type="entry name" value="GrpE_head"/>
</dbReference>
<evidence type="ECO:0000256" key="7">
    <source>
        <dbReference type="ARBA" id="ARBA00053401"/>
    </source>
</evidence>
<keyword evidence="15" id="KW-1185">Reference proteome</keyword>
<dbReference type="Gene3D" id="3.90.20.20">
    <property type="match status" value="1"/>
</dbReference>
<comment type="caution">
    <text evidence="14">The sequence shown here is derived from an EMBL/GenBank/DDBJ whole genome shotgun (WGS) entry which is preliminary data.</text>
</comment>
<evidence type="ECO:0000256" key="8">
    <source>
        <dbReference type="ARBA" id="ARBA00072274"/>
    </source>
</evidence>
<dbReference type="InterPro" id="IPR000740">
    <property type="entry name" value="GrpE"/>
</dbReference>
<feature type="region of interest" description="Disordered" evidence="13">
    <location>
        <begin position="1"/>
        <end position="25"/>
    </location>
</feature>
<dbReference type="GO" id="GO:0051082">
    <property type="term" value="F:unfolded protein binding"/>
    <property type="evidence" value="ECO:0007669"/>
    <property type="project" value="TreeGrafter"/>
</dbReference>
<dbReference type="Gene3D" id="2.30.22.10">
    <property type="entry name" value="Head domain of nucleotide exchange factor GrpE"/>
    <property type="match status" value="1"/>
</dbReference>
<dbReference type="PANTHER" id="PTHR21237">
    <property type="entry name" value="GRPE PROTEIN"/>
    <property type="match status" value="1"/>
</dbReference>
<accession>A0A5D8QB73</accession>
<comment type="function">
    <text evidence="7 10 11">Participates actively in the response to hyperosmotic and heat shock by preventing the aggregation of stress-denatured proteins, in association with DnaK and GrpE. It is the nucleotide exchange factor for DnaK and may function as a thermosensor. Unfolded proteins bind initially to DnaJ; upon interaction with the DnaJ-bound protein, DnaK hydrolyzes its bound ATP, resulting in the formation of a stable complex. GrpE releases ADP from DnaK; ATP binding to DnaK triggers the release of the substrate protein, thus completing the reaction cycle. Several rounds of ATP-dependent interactions between DnaJ, DnaK and GrpE are required for fully efficient folding.</text>
</comment>
<dbReference type="AlphaFoldDB" id="A0A5D8QB73"/>
<protein>
    <recommendedName>
        <fullName evidence="8 10">Protein GrpE</fullName>
    </recommendedName>
    <alternativeName>
        <fullName evidence="9 10">HSP-70 cofactor</fullName>
    </alternativeName>
</protein>
<comment type="similarity">
    <text evidence="2 10 12">Belongs to the GrpE family.</text>
</comment>
<dbReference type="Pfam" id="PF01025">
    <property type="entry name" value="GrpE"/>
    <property type="match status" value="1"/>
</dbReference>
<keyword evidence="4 10" id="KW-0963">Cytoplasm</keyword>
<dbReference type="NCBIfam" id="NF010738">
    <property type="entry name" value="PRK14140.1"/>
    <property type="match status" value="1"/>
</dbReference>
<evidence type="ECO:0000256" key="10">
    <source>
        <dbReference type="HAMAP-Rule" id="MF_01151"/>
    </source>
</evidence>
<dbReference type="SUPFAM" id="SSF58014">
    <property type="entry name" value="Coiled-coil domain of nucleotide exchange factor GrpE"/>
    <property type="match status" value="1"/>
</dbReference>
<evidence type="ECO:0000256" key="11">
    <source>
        <dbReference type="RuleBase" id="RU000639"/>
    </source>
</evidence>
<evidence type="ECO:0000256" key="4">
    <source>
        <dbReference type="ARBA" id="ARBA00022490"/>
    </source>
</evidence>
<dbReference type="GO" id="GO:0042803">
    <property type="term" value="F:protein homodimerization activity"/>
    <property type="evidence" value="ECO:0007669"/>
    <property type="project" value="InterPro"/>
</dbReference>
<dbReference type="RefSeq" id="WP_149545366.1">
    <property type="nucleotide sequence ID" value="NZ_VTPS01000010.1"/>
</dbReference>
<dbReference type="Proteomes" id="UP000322976">
    <property type="component" value="Unassembled WGS sequence"/>
</dbReference>
<evidence type="ECO:0000256" key="6">
    <source>
        <dbReference type="ARBA" id="ARBA00023186"/>
    </source>
</evidence>